<proteinExistence type="inferred from homology"/>
<keyword evidence="2" id="KW-0805">Transcription regulation</keyword>
<gene>
    <name evidence="5" type="ORF">GCM10023321_26680</name>
</gene>
<comment type="caution">
    <text evidence="5">The sequence shown here is derived from an EMBL/GenBank/DDBJ whole genome shotgun (WGS) entry which is preliminary data.</text>
</comment>
<evidence type="ECO:0000256" key="1">
    <source>
        <dbReference type="ARBA" id="ARBA00011046"/>
    </source>
</evidence>
<dbReference type="RefSeq" id="WP_345702773.1">
    <property type="nucleotide sequence ID" value="NZ_BAABJP010000008.1"/>
</dbReference>
<dbReference type="InterPro" id="IPR036390">
    <property type="entry name" value="WH_DNA-bd_sf"/>
</dbReference>
<evidence type="ECO:0000256" key="2">
    <source>
        <dbReference type="ARBA" id="ARBA00023015"/>
    </source>
</evidence>
<protein>
    <submittedName>
        <fullName evidence="5">BlaI/MecI/CopY family transcriptional regulator</fullName>
    </submittedName>
</protein>
<keyword evidence="4" id="KW-0804">Transcription</keyword>
<dbReference type="Proteomes" id="UP001428817">
    <property type="component" value="Unassembled WGS sequence"/>
</dbReference>
<dbReference type="Gene3D" id="1.10.10.10">
    <property type="entry name" value="Winged helix-like DNA-binding domain superfamily/Winged helix DNA-binding domain"/>
    <property type="match status" value="1"/>
</dbReference>
<dbReference type="Pfam" id="PF03965">
    <property type="entry name" value="Penicillinase_R"/>
    <property type="match status" value="1"/>
</dbReference>
<accession>A0ABP9Q617</accession>
<reference evidence="6" key="1">
    <citation type="journal article" date="2019" name="Int. J. Syst. Evol. Microbiol.">
        <title>The Global Catalogue of Microorganisms (GCM) 10K type strain sequencing project: providing services to taxonomists for standard genome sequencing and annotation.</title>
        <authorList>
            <consortium name="The Broad Institute Genomics Platform"/>
            <consortium name="The Broad Institute Genome Sequencing Center for Infectious Disease"/>
            <person name="Wu L."/>
            <person name="Ma J."/>
        </authorList>
    </citation>
    <scope>NUCLEOTIDE SEQUENCE [LARGE SCALE GENOMIC DNA]</scope>
    <source>
        <strain evidence="6">JCM 18303</strain>
    </source>
</reference>
<evidence type="ECO:0000256" key="4">
    <source>
        <dbReference type="ARBA" id="ARBA00023163"/>
    </source>
</evidence>
<dbReference type="EMBL" id="BAABJP010000008">
    <property type="protein sequence ID" value="GAA5154588.1"/>
    <property type="molecule type" value="Genomic_DNA"/>
</dbReference>
<name>A0ABP9Q617_9PSEU</name>
<dbReference type="SUPFAM" id="SSF46785">
    <property type="entry name" value="Winged helix' DNA-binding domain"/>
    <property type="match status" value="1"/>
</dbReference>
<keyword evidence="3" id="KW-0238">DNA-binding</keyword>
<evidence type="ECO:0000313" key="6">
    <source>
        <dbReference type="Proteomes" id="UP001428817"/>
    </source>
</evidence>
<dbReference type="InterPro" id="IPR036388">
    <property type="entry name" value="WH-like_DNA-bd_sf"/>
</dbReference>
<dbReference type="InterPro" id="IPR005650">
    <property type="entry name" value="BlaI_family"/>
</dbReference>
<sequence>MARSRGVPPRRGAGELESEVLAALWAADRPLTTAEVHQAVDSDLAYNTVLTILTRLLEKGLVDRTAEGRKHVYRPIKGAEELAAEQMQALLSRGPDRQGVLQRFATSLSEEDAEALRAILRRRR</sequence>
<evidence type="ECO:0000256" key="3">
    <source>
        <dbReference type="ARBA" id="ARBA00023125"/>
    </source>
</evidence>
<dbReference type="PIRSF" id="PIRSF019455">
    <property type="entry name" value="CopR_AtkY"/>
    <property type="match status" value="1"/>
</dbReference>
<comment type="similarity">
    <text evidence="1">Belongs to the BlaI transcriptional regulatory family.</text>
</comment>
<evidence type="ECO:0000313" key="5">
    <source>
        <dbReference type="EMBL" id="GAA5154588.1"/>
    </source>
</evidence>
<keyword evidence="6" id="KW-1185">Reference proteome</keyword>
<organism evidence="5 6">
    <name type="scientific">Pseudonocardia eucalypti</name>
    <dbReference type="NCBI Taxonomy" id="648755"/>
    <lineage>
        <taxon>Bacteria</taxon>
        <taxon>Bacillati</taxon>
        <taxon>Actinomycetota</taxon>
        <taxon>Actinomycetes</taxon>
        <taxon>Pseudonocardiales</taxon>
        <taxon>Pseudonocardiaceae</taxon>
        <taxon>Pseudonocardia</taxon>
    </lineage>
</organism>